<dbReference type="EMBL" id="MUHG01000020">
    <property type="protein sequence ID" value="OXB18930.1"/>
    <property type="molecule type" value="Genomic_DNA"/>
</dbReference>
<accession>A0A1S1J3E2</accession>
<protein>
    <submittedName>
        <fullName evidence="2">Uncharacterized protein</fullName>
    </submittedName>
</protein>
<keyword evidence="1" id="KW-0812">Transmembrane</keyword>
<organism evidence="2 4">
    <name type="scientific">Flavobacterium tructae</name>
    <dbReference type="NCBI Taxonomy" id="1114873"/>
    <lineage>
        <taxon>Bacteria</taxon>
        <taxon>Pseudomonadati</taxon>
        <taxon>Bacteroidota</taxon>
        <taxon>Flavobacteriia</taxon>
        <taxon>Flavobacteriales</taxon>
        <taxon>Flavobacteriaceae</taxon>
        <taxon>Flavobacterium</taxon>
    </lineage>
</organism>
<feature type="transmembrane region" description="Helical" evidence="1">
    <location>
        <begin position="21"/>
        <end position="40"/>
    </location>
</feature>
<sequence length="236" mass="27277">MSEEIPIVKKEENTLNKITDLATTITIGGIVLYQMGWVYWTNYFSVLDIDASFIEMPFEKFITTTWYLSLFVFFCFLAGVIEVLNKKGNDLDASSAIFGVSVAITMILSTYMSDILFISILSGLLLFFILHMYLSSKYNIEQKTVNKSKFIYGVLVIMYFLCFLVYSDKAKKDANEVRKKIKNQDIEITFNNESKAKGKFVFYMNSKYFILVKNKKGKVETVVLNDSEIHHTRFIK</sequence>
<proteinExistence type="predicted"/>
<name>A0A1S1J3E2_9FLAO</name>
<evidence type="ECO:0000256" key="1">
    <source>
        <dbReference type="SAM" id="Phobius"/>
    </source>
</evidence>
<evidence type="ECO:0000313" key="2">
    <source>
        <dbReference type="EMBL" id="OHT43686.1"/>
    </source>
</evidence>
<comment type="caution">
    <text evidence="2">The sequence shown here is derived from an EMBL/GenBank/DDBJ whole genome shotgun (WGS) entry which is preliminary data.</text>
</comment>
<dbReference type="STRING" id="1278819.BHE19_18115"/>
<dbReference type="EMBL" id="MIKE01000027">
    <property type="protein sequence ID" value="OHT43686.1"/>
    <property type="molecule type" value="Genomic_DNA"/>
</dbReference>
<keyword evidence="1" id="KW-0472">Membrane</keyword>
<evidence type="ECO:0000313" key="3">
    <source>
        <dbReference type="EMBL" id="OXB18930.1"/>
    </source>
</evidence>
<evidence type="ECO:0000313" key="5">
    <source>
        <dbReference type="Proteomes" id="UP000198319"/>
    </source>
</evidence>
<keyword evidence="5" id="KW-1185">Reference proteome</keyword>
<feature type="transmembrane region" description="Helical" evidence="1">
    <location>
        <begin position="91"/>
        <end position="109"/>
    </location>
</feature>
<reference evidence="4" key="2">
    <citation type="submission" date="2016-09" db="EMBL/GenBank/DDBJ databases">
        <authorList>
            <person name="Chen S."/>
            <person name="Walker E."/>
        </authorList>
    </citation>
    <scope>NUCLEOTIDE SEQUENCE [LARGE SCALE GENOMIC DNA]</scope>
    <source>
        <strain evidence="4">MSU</strain>
    </source>
</reference>
<feature type="transmembrane region" description="Helical" evidence="1">
    <location>
        <begin position="66"/>
        <end position="84"/>
    </location>
</feature>
<reference evidence="3 5" key="3">
    <citation type="submission" date="2016-11" db="EMBL/GenBank/DDBJ databases">
        <title>Whole genomes of Flavobacteriaceae.</title>
        <authorList>
            <person name="Stine C."/>
            <person name="Li C."/>
            <person name="Tadesse D."/>
        </authorList>
    </citation>
    <scope>NUCLEOTIDE SEQUENCE [LARGE SCALE GENOMIC DNA]</scope>
    <source>
        <strain evidence="3 5">ATCC BAA-2541</strain>
    </source>
</reference>
<dbReference type="OrthoDB" id="1373900at2"/>
<dbReference type="AlphaFoldDB" id="A0A1S1J3E2"/>
<dbReference type="Proteomes" id="UP000180252">
    <property type="component" value="Unassembled WGS sequence"/>
</dbReference>
<keyword evidence="1" id="KW-1133">Transmembrane helix</keyword>
<reference evidence="2" key="1">
    <citation type="submission" date="2016-09" db="EMBL/GenBank/DDBJ databases">
        <authorList>
            <person name="Capua I."/>
            <person name="De Benedictis P."/>
            <person name="Joannis T."/>
            <person name="Lombin L.H."/>
            <person name="Cattoli G."/>
        </authorList>
    </citation>
    <scope>NUCLEOTIDE SEQUENCE [LARGE SCALE GENOMIC DNA]</scope>
    <source>
        <strain evidence="2">MSU</strain>
    </source>
</reference>
<feature type="transmembrane region" description="Helical" evidence="1">
    <location>
        <begin position="150"/>
        <end position="167"/>
    </location>
</feature>
<gene>
    <name evidence="3" type="ORF">B0A71_13865</name>
    <name evidence="2" type="ORF">BHE19_18115</name>
</gene>
<dbReference type="Proteomes" id="UP000198319">
    <property type="component" value="Unassembled WGS sequence"/>
</dbReference>
<evidence type="ECO:0000313" key="4">
    <source>
        <dbReference type="Proteomes" id="UP000180252"/>
    </source>
</evidence>
<dbReference type="RefSeq" id="WP_070908632.1">
    <property type="nucleotide sequence ID" value="NZ_MIKE01000027.1"/>
</dbReference>